<gene>
    <name evidence="1" type="ORF">ACFPP9_24005</name>
</gene>
<organism evidence="1 2">
    <name type="scientific">Kaistia terrae</name>
    <dbReference type="NCBI Taxonomy" id="537017"/>
    <lineage>
        <taxon>Bacteria</taxon>
        <taxon>Pseudomonadati</taxon>
        <taxon>Pseudomonadota</taxon>
        <taxon>Alphaproteobacteria</taxon>
        <taxon>Hyphomicrobiales</taxon>
        <taxon>Kaistiaceae</taxon>
        <taxon>Kaistia</taxon>
    </lineage>
</organism>
<proteinExistence type="predicted"/>
<reference evidence="2" key="1">
    <citation type="journal article" date="2019" name="Int. J. Syst. Evol. Microbiol.">
        <title>The Global Catalogue of Microorganisms (GCM) 10K type strain sequencing project: providing services to taxonomists for standard genome sequencing and annotation.</title>
        <authorList>
            <consortium name="The Broad Institute Genomics Platform"/>
            <consortium name="The Broad Institute Genome Sequencing Center for Infectious Disease"/>
            <person name="Wu L."/>
            <person name="Ma J."/>
        </authorList>
    </citation>
    <scope>NUCLEOTIDE SEQUENCE [LARGE SCALE GENOMIC DNA]</scope>
    <source>
        <strain evidence="2">KACC 12633</strain>
    </source>
</reference>
<sequence>MVQAVTAWPYTASIKLGLKDVGNVSVCKVIGSESEGWGNVKIGGGAEEAGIAAGC</sequence>
<evidence type="ECO:0000313" key="2">
    <source>
        <dbReference type="Proteomes" id="UP001596150"/>
    </source>
</evidence>
<accession>A0ABW0Q280</accession>
<dbReference type="RefSeq" id="WP_266346543.1">
    <property type="nucleotide sequence ID" value="NZ_JAPKNH010000023.1"/>
</dbReference>
<protein>
    <submittedName>
        <fullName evidence="1">Uncharacterized protein</fullName>
    </submittedName>
</protein>
<comment type="caution">
    <text evidence="1">The sequence shown here is derived from an EMBL/GenBank/DDBJ whole genome shotgun (WGS) entry which is preliminary data.</text>
</comment>
<evidence type="ECO:0000313" key="1">
    <source>
        <dbReference type="EMBL" id="MFC5518850.1"/>
    </source>
</evidence>
<dbReference type="Proteomes" id="UP001596150">
    <property type="component" value="Unassembled WGS sequence"/>
</dbReference>
<name>A0ABW0Q280_9HYPH</name>
<dbReference type="EMBL" id="JBHSML010000026">
    <property type="protein sequence ID" value="MFC5518850.1"/>
    <property type="molecule type" value="Genomic_DNA"/>
</dbReference>
<keyword evidence="2" id="KW-1185">Reference proteome</keyword>